<dbReference type="InterPro" id="IPR010282">
    <property type="entry name" value="Uncharacterised_HutD/Ves"/>
</dbReference>
<accession>A0A4P7CXW9</accession>
<evidence type="ECO:0000313" key="1">
    <source>
        <dbReference type="EMBL" id="QBQ99656.1"/>
    </source>
</evidence>
<dbReference type="KEGG" id="ppai:E1956_21120"/>
<protein>
    <submittedName>
        <fullName evidence="1">HutD family protein</fullName>
    </submittedName>
</protein>
<dbReference type="Gene3D" id="2.60.120.10">
    <property type="entry name" value="Jelly Rolls"/>
    <property type="match status" value="1"/>
</dbReference>
<organism evidence="1 2">
    <name type="scientific">Paraburkholderia pallida</name>
    <dbReference type="NCBI Taxonomy" id="2547399"/>
    <lineage>
        <taxon>Bacteria</taxon>
        <taxon>Pseudomonadati</taxon>
        <taxon>Pseudomonadota</taxon>
        <taxon>Betaproteobacteria</taxon>
        <taxon>Burkholderiales</taxon>
        <taxon>Burkholderiaceae</taxon>
        <taxon>Paraburkholderia</taxon>
    </lineage>
</organism>
<dbReference type="AlphaFoldDB" id="A0A4P7CXW9"/>
<proteinExistence type="predicted"/>
<dbReference type="Pfam" id="PF05962">
    <property type="entry name" value="HutD"/>
    <property type="match status" value="1"/>
</dbReference>
<reference evidence="1 2" key="1">
    <citation type="submission" date="2019-03" db="EMBL/GenBank/DDBJ databases">
        <title>Paraburkholderia sp. 7MH5, isolated from subtropical forest soil.</title>
        <authorList>
            <person name="Gao Z.-H."/>
            <person name="Qiu L.-H."/>
        </authorList>
    </citation>
    <scope>NUCLEOTIDE SEQUENCE [LARGE SCALE GENOMIC DNA]</scope>
    <source>
        <strain evidence="1 2">7MH5</strain>
    </source>
</reference>
<dbReference type="OrthoDB" id="9800082at2"/>
<dbReference type="PANTHER" id="PTHR37943">
    <property type="entry name" value="PROTEIN VES"/>
    <property type="match status" value="1"/>
</dbReference>
<keyword evidence="2" id="KW-1185">Reference proteome</keyword>
<dbReference type="CDD" id="cd20293">
    <property type="entry name" value="cupin_HutD_N"/>
    <property type="match status" value="1"/>
</dbReference>
<evidence type="ECO:0000313" key="2">
    <source>
        <dbReference type="Proteomes" id="UP000295727"/>
    </source>
</evidence>
<gene>
    <name evidence="1" type="ORF">E1956_21120</name>
</gene>
<dbReference type="InterPro" id="IPR014710">
    <property type="entry name" value="RmlC-like_jellyroll"/>
</dbReference>
<dbReference type="RefSeq" id="WP_134752592.1">
    <property type="nucleotide sequence ID" value="NZ_CP038149.1"/>
</dbReference>
<dbReference type="InterPro" id="IPR011051">
    <property type="entry name" value="RmlC_Cupin_sf"/>
</dbReference>
<dbReference type="EMBL" id="CP038149">
    <property type="protein sequence ID" value="QBQ99656.1"/>
    <property type="molecule type" value="Genomic_DNA"/>
</dbReference>
<dbReference type="PANTHER" id="PTHR37943:SF1">
    <property type="entry name" value="PROTEIN VES"/>
    <property type="match status" value="1"/>
</dbReference>
<dbReference type="Proteomes" id="UP000295727">
    <property type="component" value="Chromosome 2"/>
</dbReference>
<sequence>MSQAHETGTAQLTLLRGADLVASPWKNGGGVTREIAVAYVPKAVPNGVSGAALDAFAWRVSVADVAQAGPFSRFEGVARTLVLLEGAGMVLDEMAADGGAPSGGAPSGGALVRTHTLTRALDVARFDGEAPIDARLVDGPTRDFNLMVRRDAARASFEVWRDNVARRIEADTVLLYCAQGAVNVGVNGGEPTRLAAGDTLRIDTTAAADSGRAVRIETQGEGALLAIALDIVNAHAD</sequence>
<name>A0A4P7CXW9_9BURK</name>
<dbReference type="SUPFAM" id="SSF51182">
    <property type="entry name" value="RmlC-like cupins"/>
    <property type="match status" value="1"/>
</dbReference>